<keyword evidence="2" id="KW-1185">Reference proteome</keyword>
<evidence type="ECO:0000313" key="1">
    <source>
        <dbReference type="EMBL" id="WOJ90575.1"/>
    </source>
</evidence>
<proteinExistence type="predicted"/>
<gene>
    <name evidence="1" type="ORF">RZS28_04585</name>
</gene>
<dbReference type="EMBL" id="CP136862">
    <property type="protein sequence ID" value="WOJ90575.1"/>
    <property type="molecule type" value="Genomic_DNA"/>
</dbReference>
<dbReference type="Proteomes" id="UP001626536">
    <property type="component" value="Chromosome"/>
</dbReference>
<accession>A0ABZ0HUT0</accession>
<dbReference type="RefSeq" id="WP_407340144.1">
    <property type="nucleotide sequence ID" value="NZ_CP136862.1"/>
</dbReference>
<dbReference type="Pfam" id="PF13711">
    <property type="entry name" value="DUF4160"/>
    <property type="match status" value="1"/>
</dbReference>
<name>A0ABZ0HUT0_9HYPH</name>
<reference evidence="1 2" key="1">
    <citation type="submission" date="2023-10" db="EMBL/GenBank/DDBJ databases">
        <title>Novel methanotroph of the genus Methylocapsa from a subarctic wetland.</title>
        <authorList>
            <person name="Belova S.E."/>
            <person name="Oshkin I.Y."/>
            <person name="Miroshnikov K."/>
            <person name="Dedysh S.N."/>
        </authorList>
    </citation>
    <scope>NUCLEOTIDE SEQUENCE [LARGE SCALE GENOMIC DNA]</scope>
    <source>
        <strain evidence="1 2">RX1</strain>
    </source>
</reference>
<protein>
    <submittedName>
        <fullName evidence="1">DUF4160 domain-containing protein</fullName>
    </submittedName>
</protein>
<organism evidence="1 2">
    <name type="scientific">Methylocapsa polymorpha</name>
    <dbReference type="NCBI Taxonomy" id="3080828"/>
    <lineage>
        <taxon>Bacteria</taxon>
        <taxon>Pseudomonadati</taxon>
        <taxon>Pseudomonadota</taxon>
        <taxon>Alphaproteobacteria</taxon>
        <taxon>Hyphomicrobiales</taxon>
        <taxon>Beijerinckiaceae</taxon>
        <taxon>Methylocapsa</taxon>
    </lineage>
</organism>
<evidence type="ECO:0000313" key="2">
    <source>
        <dbReference type="Proteomes" id="UP001626536"/>
    </source>
</evidence>
<sequence>MPTVATIDGVKIQFYFDEHPPPHFHAVFAEFTAQIQIDPSQVLRGSLPQAKLAAVLDWTRKNRDALTSAWAAAAAGRKPKRLQ</sequence>
<dbReference type="InterPro" id="IPR025427">
    <property type="entry name" value="DUF4160"/>
</dbReference>